<accession>A0A929FZV1</accession>
<dbReference type="Pfam" id="PF12770">
    <property type="entry name" value="CHAT"/>
    <property type="match status" value="1"/>
</dbReference>
<comment type="caution">
    <text evidence="2">The sequence shown here is derived from an EMBL/GenBank/DDBJ whole genome shotgun (WGS) entry which is preliminary data.</text>
</comment>
<reference evidence="2" key="1">
    <citation type="submission" date="2020-10" db="EMBL/GenBank/DDBJ databases">
        <title>Diversity and distribution of actinomycetes associated with coral in the coast of Hainan.</title>
        <authorList>
            <person name="Li F."/>
        </authorList>
    </citation>
    <scope>NUCLEOTIDE SEQUENCE</scope>
    <source>
        <strain evidence="2">HNM0983</strain>
    </source>
</reference>
<evidence type="ECO:0000313" key="2">
    <source>
        <dbReference type="EMBL" id="MBE9374960.1"/>
    </source>
</evidence>
<dbReference type="SUPFAM" id="SSF48452">
    <property type="entry name" value="TPR-like"/>
    <property type="match status" value="1"/>
</dbReference>
<sequence>MNEIVSTLDFGQLPRVTEVFRVTASVLREDDPARAGVLNNLGSAAQLTHLRSGDLVDLEDAISYYRSASATAHADDQDLVLYRCNLVLALGEYAGKAGDVGTAAEGIRVARETVERTPRRDHRRAMTLIRLANALKLHARLADDADSDGESIEVFREAARISPAREAATSELLINLGAALLRRYERDGSAEDLDEGIKHLGSGAGALADGEPRRSALCHLANALRLRFRHSGSLSDLNASVNEMIGLLGVLEPGHQLTGRTAWILAATAIEHVDATGEPSQLRRVLHPLAPAIRSMAGTDAERSLALAGYGAMLRRHFVHGSEQAALDAGVRACQAATEAPGPADKAAAVRNSLVTALIDRYEHTGDTGDLDQAADLAHAVSQAAGEGSADGYTARAQLGLIAMHRFRLRDGQSDLERAVELFDAVLAEIPDQIPSRAAVATNLGRALQALHQRTGRRRYYRWARKVLTEAAEQTTAPAEQRLRAANLSGRLAAEASRWGEAVESFRSALKLLPLISCGKRVVATPATQRRWATITADAVAAALEAGEPVRAMEMLEFGRSAILSDFLPAGGELGELHRTHPDLADEAVQLRRLLNRPADEPVLGEPDDRGRLARSWERLLEEIRAERPSHLRPRRLRELAEGAPDGTVVMINLSRYRSDALVLVGGRVVTVPLPNTSPERAAERSAALLAAAQQDDHRTADSVLDWTWQHIARPVLERMGYLGVPGGGVRWPRVWWSAMGETAFLPLHAAQARTGECVLERVVSSYTPTLGALLRARERPMPDSGAALVAAGSAQQIGRELPRQNQVLAQYWPQAEIKSVEAATAPDVLRDLPRHPWLHVCEPSSQFPAQPAAGVLLERDAPQRSLGLVELGQVPLEDAEFAYLGQCATAADETSPAGISLAGALSFAGFAHALGTLWEVDEHSAVRVPAGLYETTYHDGEFDTARTAFALHHVTRALRNEAPEASCAWAAHVHAGP</sequence>
<feature type="domain" description="CHAT" evidence="1">
    <location>
        <begin position="706"/>
        <end position="977"/>
    </location>
</feature>
<gene>
    <name evidence="2" type="ORF">IQ251_10965</name>
</gene>
<proteinExistence type="predicted"/>
<keyword evidence="3" id="KW-1185">Reference proteome</keyword>
<dbReference type="InterPro" id="IPR024983">
    <property type="entry name" value="CHAT_dom"/>
</dbReference>
<dbReference type="InterPro" id="IPR011990">
    <property type="entry name" value="TPR-like_helical_dom_sf"/>
</dbReference>
<evidence type="ECO:0000259" key="1">
    <source>
        <dbReference type="Pfam" id="PF12770"/>
    </source>
</evidence>
<dbReference type="EMBL" id="JADEYC010000018">
    <property type="protein sequence ID" value="MBE9374960.1"/>
    <property type="molecule type" value="Genomic_DNA"/>
</dbReference>
<dbReference type="Gene3D" id="1.25.40.10">
    <property type="entry name" value="Tetratricopeptide repeat domain"/>
    <property type="match status" value="2"/>
</dbReference>
<dbReference type="Proteomes" id="UP000598360">
    <property type="component" value="Unassembled WGS sequence"/>
</dbReference>
<dbReference type="AlphaFoldDB" id="A0A929FZV1"/>
<organism evidence="2 3">
    <name type="scientific">Saccharopolyspora montiporae</name>
    <dbReference type="NCBI Taxonomy" id="2781240"/>
    <lineage>
        <taxon>Bacteria</taxon>
        <taxon>Bacillati</taxon>
        <taxon>Actinomycetota</taxon>
        <taxon>Actinomycetes</taxon>
        <taxon>Pseudonocardiales</taxon>
        <taxon>Pseudonocardiaceae</taxon>
        <taxon>Saccharopolyspora</taxon>
    </lineage>
</organism>
<protein>
    <submittedName>
        <fullName evidence="2">CHAT domain-containing protein</fullName>
    </submittedName>
</protein>
<evidence type="ECO:0000313" key="3">
    <source>
        <dbReference type="Proteomes" id="UP000598360"/>
    </source>
</evidence>
<name>A0A929FZV1_9PSEU</name>